<organism evidence="2 3">
    <name type="scientific">Haloquadratum walsbyi (strain DSM 16854 / JCM 12705 / C23)</name>
    <dbReference type="NCBI Taxonomy" id="768065"/>
    <lineage>
        <taxon>Archaea</taxon>
        <taxon>Methanobacteriati</taxon>
        <taxon>Methanobacteriota</taxon>
        <taxon>Stenosarchaea group</taxon>
        <taxon>Halobacteria</taxon>
        <taxon>Halobacteriales</taxon>
        <taxon>Haloferacaceae</taxon>
        <taxon>Haloquadratum</taxon>
    </lineage>
</organism>
<feature type="region of interest" description="Disordered" evidence="1">
    <location>
        <begin position="1"/>
        <end position="28"/>
    </location>
</feature>
<dbReference type="HOGENOM" id="CLU_155008_0_0_2"/>
<dbReference type="SUPFAM" id="SSF50249">
    <property type="entry name" value="Nucleic acid-binding proteins"/>
    <property type="match status" value="1"/>
</dbReference>
<dbReference type="RefSeq" id="WP_014555449.1">
    <property type="nucleotide sequence ID" value="NC_017459.1"/>
</dbReference>
<reference evidence="2 3" key="1">
    <citation type="journal article" date="2011" name="PLoS ONE">
        <title>Haloquadratum walsbyi: limited diversity in a global pond.</title>
        <authorList>
            <person name="Dyall-Smith M."/>
            <person name="Pfeiffer F."/>
            <person name="Klee K."/>
            <person name="Palm P."/>
            <person name="Gross K."/>
            <person name="Schuster S.C."/>
            <person name="Rampp M."/>
            <person name="Oesterhelt D."/>
        </authorList>
    </citation>
    <scope>NUCLEOTIDE SEQUENCE [LARGE SCALE GENOMIC DNA]</scope>
    <source>
        <strain evidence="3">DSM 16854 / JCM 12705 / C23</strain>
    </source>
</reference>
<dbReference type="EMBL" id="FR746099">
    <property type="protein sequence ID" value="CCC39633.1"/>
    <property type="molecule type" value="Genomic_DNA"/>
</dbReference>
<dbReference type="GO" id="GO:0003985">
    <property type="term" value="F:acetyl-CoA C-acetyltransferase activity"/>
    <property type="evidence" value="ECO:0007669"/>
    <property type="project" value="UniProtKB-EC"/>
</dbReference>
<evidence type="ECO:0000313" key="3">
    <source>
        <dbReference type="Proteomes" id="UP000007954"/>
    </source>
</evidence>
<sequence>MTDENTADSNTTTGTNTAEEENQSELTAVRYADGTLGYPAHTLGSDGNPPVDTIDLREYTAEIITWTKATATPPGVREPNTLAIVEFEIDDESVRAIGQVTTTEITIGDRVEPVYVSELRDPTAGIREPDSQAWDGYRFKPIK</sequence>
<accession>G0LGT1</accession>
<dbReference type="OrthoDB" id="213852at2157"/>
<dbReference type="GeneID" id="12446386"/>
<proteinExistence type="predicted"/>
<name>G0LGT1_HALWC</name>
<dbReference type="KEGG" id="hwc:Hqrw_1698"/>
<protein>
    <submittedName>
        <fullName evidence="2">Acetyl-CoA C-acetyltransferase small subunit</fullName>
        <ecNumber evidence="2">2.3.1.9</ecNumber>
    </submittedName>
</protein>
<keyword evidence="2" id="KW-0012">Acyltransferase</keyword>
<keyword evidence="2" id="KW-0808">Transferase</keyword>
<dbReference type="AlphaFoldDB" id="G0LGT1"/>
<feature type="compositionally biased region" description="Low complexity" evidence="1">
    <location>
        <begin position="7"/>
        <end position="17"/>
    </location>
</feature>
<dbReference type="Proteomes" id="UP000007954">
    <property type="component" value="Chromosome"/>
</dbReference>
<dbReference type="InterPro" id="IPR012340">
    <property type="entry name" value="NA-bd_OB-fold"/>
</dbReference>
<dbReference type="EC" id="2.3.1.9" evidence="2"/>
<gene>
    <name evidence="2" type="ordered locus">Hqrw_1698</name>
</gene>
<evidence type="ECO:0000256" key="1">
    <source>
        <dbReference type="SAM" id="MobiDB-lite"/>
    </source>
</evidence>
<evidence type="ECO:0000313" key="2">
    <source>
        <dbReference type="EMBL" id="CCC39633.1"/>
    </source>
</evidence>